<dbReference type="SUPFAM" id="SSF52518">
    <property type="entry name" value="Thiamin diphosphate-binding fold (THDP-binding)"/>
    <property type="match status" value="2"/>
</dbReference>
<reference evidence="9 10" key="1">
    <citation type="journal article" date="2015" name="Genome Biol. Evol.">
        <title>Comparative Genomics of a Bacterivorous Green Alga Reveals Evolutionary Causalities and Consequences of Phago-Mixotrophic Mode of Nutrition.</title>
        <authorList>
            <person name="Burns J.A."/>
            <person name="Paasch A."/>
            <person name="Narechania A."/>
            <person name="Kim E."/>
        </authorList>
    </citation>
    <scope>NUCLEOTIDE SEQUENCE [LARGE SCALE GENOMIC DNA]</scope>
    <source>
        <strain evidence="9 10">PLY_AMNH</strain>
    </source>
</reference>
<organism evidence="9 10">
    <name type="scientific">Cymbomonas tetramitiformis</name>
    <dbReference type="NCBI Taxonomy" id="36881"/>
    <lineage>
        <taxon>Eukaryota</taxon>
        <taxon>Viridiplantae</taxon>
        <taxon>Chlorophyta</taxon>
        <taxon>Pyramimonadophyceae</taxon>
        <taxon>Pyramimonadales</taxon>
        <taxon>Pyramimonadaceae</taxon>
        <taxon>Cymbomonas</taxon>
    </lineage>
</organism>
<dbReference type="SUPFAM" id="SSF53383">
    <property type="entry name" value="PLP-dependent transferases"/>
    <property type="match status" value="1"/>
</dbReference>
<dbReference type="GO" id="GO:0033853">
    <property type="term" value="F:aspartate-prephenate aminotransferase activity"/>
    <property type="evidence" value="ECO:0007669"/>
    <property type="project" value="UniProtKB-ARBA"/>
</dbReference>
<evidence type="ECO:0000256" key="2">
    <source>
        <dbReference type="ARBA" id="ARBA00001964"/>
    </source>
</evidence>
<comment type="similarity">
    <text evidence="3">Belongs to the class-I pyridoxal-phosphate-dependent aminotransferase family.</text>
</comment>
<evidence type="ECO:0000259" key="8">
    <source>
        <dbReference type="Pfam" id="PF00456"/>
    </source>
</evidence>
<keyword evidence="5" id="KW-0808">Transferase</keyword>
<dbReference type="InterPro" id="IPR015421">
    <property type="entry name" value="PyrdxlP-dep_Trfase_major"/>
</dbReference>
<dbReference type="InterPro" id="IPR029061">
    <property type="entry name" value="THDP-binding"/>
</dbReference>
<evidence type="ECO:0000313" key="9">
    <source>
        <dbReference type="EMBL" id="KAK3250409.1"/>
    </source>
</evidence>
<dbReference type="FunFam" id="3.40.640.10:FF:000033">
    <property type="entry name" value="Aspartate aminotransferase"/>
    <property type="match status" value="1"/>
</dbReference>
<dbReference type="Gene3D" id="3.40.640.10">
    <property type="entry name" value="Type I PLP-dependent aspartate aminotransferase-like (Major domain)"/>
    <property type="match status" value="1"/>
</dbReference>
<dbReference type="Gene3D" id="3.90.1150.10">
    <property type="entry name" value="Aspartate Aminotransferase, domain 1"/>
    <property type="match status" value="1"/>
</dbReference>
<dbReference type="Pfam" id="PF00456">
    <property type="entry name" value="Transketolase_N"/>
    <property type="match status" value="1"/>
</dbReference>
<feature type="domain" description="Transketolase N-terminal" evidence="8">
    <location>
        <begin position="661"/>
        <end position="827"/>
    </location>
</feature>
<dbReference type="EMBL" id="LGRX02026734">
    <property type="protein sequence ID" value="KAK3250409.1"/>
    <property type="molecule type" value="Genomic_DNA"/>
</dbReference>
<dbReference type="SUPFAM" id="SSF52922">
    <property type="entry name" value="TK C-terminal domain-like"/>
    <property type="match status" value="1"/>
</dbReference>
<dbReference type="Gene3D" id="3.40.50.970">
    <property type="match status" value="2"/>
</dbReference>
<comment type="cofactor">
    <cofactor evidence="2">
        <name>thiamine diphosphate</name>
        <dbReference type="ChEBI" id="CHEBI:58937"/>
    </cofactor>
</comment>
<accession>A0AAE0C9K4</accession>
<sequence length="1330" mass="145694">MLEEHLALPVLFAPRRFAPRQVNEDDFETQTSQLSPPLARKLQHRRRRVTCKATVGRMPYLDECLPDDEECIANWTSNIIQMEQFQLHRAKGGPDYTELRAARMGELGTETAFEVLAKAKKLEAEGKHIIHLEIGEPDFDTPENIVAEGVKAMQSGDTHYTPAAGTARLKEAVVSHIRRTRGVEVEPENCLAFPGAKPIMFFTMLALIEAGDEVIYPNPGFPIYESMISFCGGTPVALPMLEEKAFRFDAEHLERLITPRTKLIILNTPGNPTGGVLTHEDLEHVASLAKEHDITILSDEVYDMILYDGATHESMLALPGMLDRTILLAGHSKNYAMTGWRMGYGVFPPTLAPMIQKLIVNSNSCTAAFTQAAAAEALDGPQSATHEMVEEFRARRDIVVEGLTNMGLTCQAPQGAFYIFPSIRGAGVPHSSAELADYFLYSCGVALLDGTCFGAHGDGYLRLSYANSRENLQLALERIKEGLERLRADNSLWPCAATDAAIASLEASYASGSADLEQVGFVSAMVLALMGNYSGTGHYGGPLSYIPSVVALHLAGGENGGLRYDIRSPKAPLTDKYMMTAGHCANTNYSVWMVLYEAMRKHRAATGDSHFDFSEEAAVLAQDALGFRRNPQAAADLLKDHGLEDHPLFAGRGRPIRPLMGHAETTDVTNDVNGGPSGIGVANAAGKAMFWDMVGAPEEVKVWALEGEFAFTEGHAQELKTIAAAQQVGKRLRVLLSNNNAGIDDALIGKDGKSGVVPEGPIADQYDLALQFSSYGWNVFEVKDGGSYEQLVEVMAKTESWPQDDRRPMVIIANTVKGWWPADIENQIVGHQSHPYGHAMNGEYFQALAASFEERFGVRFDGIADGPVSGAERIVQFQQNIDVALSVLDQDDGRLAKWVAERLTNIAYEHGAVEAKANLSVSREGNPFKDRRLRLDEIPLFPVDVNPSRTVELFAEVGRKWGARRAISEVGAWINHVTGNRWITVAADLSSSINIENASLTGHYDPIHNPSGTRLKAGIQECGNASTVCGLASQTVSSDPSEHIGFWGVSGTYGAFTPLMYLPLRIFAQQKQDSPFDIGVVTIVAGHSGPETAADARSHFGIFSPQVWTLFPEGQVINLHLWDYNDVAPAYFGAMQHALSHKEVAGIVIHVARPDSQVADRSRWADSDIMAASKGAYVIREYDRSLPRHGTIVVQGTSSMVSVLDSLPRLAKNGHNVRVVYVVSEELFNTQPESYRERVMSDADRVDCMVVTTGTKRVMPLAMLGPLTKEYSMSSDHDDKWRTGGLEAEIIREAKLDPESVFQGITRFAEARFTRFARQRTAVKALFDAE</sequence>
<keyword evidence="6" id="KW-0663">Pyridoxal phosphate</keyword>
<dbReference type="PANTHER" id="PTHR46383">
    <property type="entry name" value="ASPARTATE AMINOTRANSFERASE"/>
    <property type="match status" value="1"/>
</dbReference>
<evidence type="ECO:0000313" key="10">
    <source>
        <dbReference type="Proteomes" id="UP001190700"/>
    </source>
</evidence>
<evidence type="ECO:0000256" key="1">
    <source>
        <dbReference type="ARBA" id="ARBA00001933"/>
    </source>
</evidence>
<dbReference type="CDD" id="cd00609">
    <property type="entry name" value="AAT_like"/>
    <property type="match status" value="1"/>
</dbReference>
<comment type="cofactor">
    <cofactor evidence="1">
        <name>pyridoxal 5'-phosphate</name>
        <dbReference type="ChEBI" id="CHEBI:597326"/>
    </cofactor>
</comment>
<comment type="caution">
    <text evidence="9">The sequence shown here is derived from an EMBL/GenBank/DDBJ whole genome shotgun (WGS) entry which is preliminary data.</text>
</comment>
<proteinExistence type="inferred from homology"/>
<dbReference type="Pfam" id="PF00155">
    <property type="entry name" value="Aminotran_1_2"/>
    <property type="match status" value="1"/>
</dbReference>
<dbReference type="GO" id="GO:0030170">
    <property type="term" value="F:pyridoxal phosphate binding"/>
    <property type="evidence" value="ECO:0007669"/>
    <property type="project" value="InterPro"/>
</dbReference>
<dbReference type="InterPro" id="IPR015422">
    <property type="entry name" value="PyrdxlP-dep_Trfase_small"/>
</dbReference>
<evidence type="ECO:0000256" key="5">
    <source>
        <dbReference type="ARBA" id="ARBA00022679"/>
    </source>
</evidence>
<gene>
    <name evidence="9" type="ORF">CYMTET_40211</name>
</gene>
<evidence type="ECO:0000256" key="3">
    <source>
        <dbReference type="ARBA" id="ARBA00007441"/>
    </source>
</evidence>
<evidence type="ECO:0000259" key="7">
    <source>
        <dbReference type="Pfam" id="PF00155"/>
    </source>
</evidence>
<dbReference type="GO" id="GO:0004069">
    <property type="term" value="F:L-aspartate:2-oxoglutarate aminotransferase activity"/>
    <property type="evidence" value="ECO:0007669"/>
    <property type="project" value="UniProtKB-ARBA"/>
</dbReference>
<dbReference type="InterPro" id="IPR050596">
    <property type="entry name" value="AspAT/PAT-like"/>
</dbReference>
<protein>
    <submittedName>
        <fullName evidence="9">Uncharacterized protein</fullName>
    </submittedName>
</protein>
<dbReference type="PANTHER" id="PTHR46383:SF1">
    <property type="entry name" value="ASPARTATE AMINOTRANSFERASE"/>
    <property type="match status" value="1"/>
</dbReference>
<dbReference type="InterPro" id="IPR004839">
    <property type="entry name" value="Aminotransferase_I/II_large"/>
</dbReference>
<evidence type="ECO:0000256" key="4">
    <source>
        <dbReference type="ARBA" id="ARBA00022576"/>
    </source>
</evidence>
<dbReference type="Proteomes" id="UP001190700">
    <property type="component" value="Unassembled WGS sequence"/>
</dbReference>
<feature type="domain" description="Aminotransferase class I/classII large" evidence="7">
    <location>
        <begin position="128"/>
        <end position="479"/>
    </location>
</feature>
<name>A0AAE0C9K4_9CHLO</name>
<dbReference type="Gene3D" id="3.40.50.920">
    <property type="match status" value="1"/>
</dbReference>
<dbReference type="InterPro" id="IPR015424">
    <property type="entry name" value="PyrdxlP-dep_Trfase"/>
</dbReference>
<dbReference type="InterPro" id="IPR005474">
    <property type="entry name" value="Transketolase_N"/>
</dbReference>
<keyword evidence="4" id="KW-0032">Aminotransferase</keyword>
<dbReference type="InterPro" id="IPR009014">
    <property type="entry name" value="Transketo_C/PFOR_II"/>
</dbReference>
<dbReference type="GO" id="GO:0009095">
    <property type="term" value="P:aromatic amino acid family biosynthetic process, prephenate pathway"/>
    <property type="evidence" value="ECO:0007669"/>
    <property type="project" value="UniProtKB-ARBA"/>
</dbReference>
<dbReference type="GO" id="GO:0033854">
    <property type="term" value="F:glutamate-prephenate aminotransferase activity"/>
    <property type="evidence" value="ECO:0007669"/>
    <property type="project" value="UniProtKB-ARBA"/>
</dbReference>
<keyword evidence="10" id="KW-1185">Reference proteome</keyword>
<evidence type="ECO:0000256" key="6">
    <source>
        <dbReference type="ARBA" id="ARBA00022898"/>
    </source>
</evidence>